<dbReference type="EC" id="2.3.2.27" evidence="3"/>
<keyword evidence="11" id="KW-0472">Membrane</keyword>
<evidence type="ECO:0000256" key="11">
    <source>
        <dbReference type="SAM" id="Phobius"/>
    </source>
</evidence>
<feature type="compositionally biased region" description="Polar residues" evidence="10">
    <location>
        <begin position="198"/>
        <end position="223"/>
    </location>
</feature>
<dbReference type="PANTHER" id="PTHR46913:SF23">
    <property type="entry name" value="E3 UBIQUITIN-PROTEIN LIGASE RHA4A-RELATED"/>
    <property type="match status" value="1"/>
</dbReference>
<dbReference type="PROSITE" id="PS50089">
    <property type="entry name" value="ZF_RING_2"/>
    <property type="match status" value="1"/>
</dbReference>
<dbReference type="EMBL" id="JAYDYQ010001087">
    <property type="protein sequence ID" value="KAK4489989.1"/>
    <property type="molecule type" value="Genomic_DNA"/>
</dbReference>
<evidence type="ECO:0000256" key="8">
    <source>
        <dbReference type="ARBA" id="ARBA00022833"/>
    </source>
</evidence>
<dbReference type="InterPro" id="IPR013083">
    <property type="entry name" value="Znf_RING/FYVE/PHD"/>
</dbReference>
<keyword evidence="5" id="KW-0479">Metal-binding</keyword>
<comment type="catalytic activity">
    <reaction evidence="1">
        <text>S-ubiquitinyl-[E2 ubiquitin-conjugating enzyme]-L-cysteine + [acceptor protein]-L-lysine = [E2 ubiquitin-conjugating enzyme]-L-cysteine + N(6)-ubiquitinyl-[acceptor protein]-L-lysine.</text>
        <dbReference type="EC" id="2.3.2.27"/>
    </reaction>
</comment>
<protein>
    <recommendedName>
        <fullName evidence="3">RING-type E3 ubiquitin transferase</fullName>
        <ecNumber evidence="3">2.3.2.27</ecNumber>
    </recommendedName>
</protein>
<dbReference type="CDD" id="cd16461">
    <property type="entry name" value="RING-H2_EL5-like"/>
    <property type="match status" value="1"/>
</dbReference>
<comment type="pathway">
    <text evidence="2">Protein modification; protein ubiquitination.</text>
</comment>
<keyword evidence="11" id="KW-1133">Transmembrane helix</keyword>
<keyword evidence="6 9" id="KW-0863">Zinc-finger</keyword>
<evidence type="ECO:0000259" key="12">
    <source>
        <dbReference type="PROSITE" id="PS50089"/>
    </source>
</evidence>
<dbReference type="PANTHER" id="PTHR46913">
    <property type="entry name" value="RING-H2 FINGER PROTEIN ATL16"/>
    <property type="match status" value="1"/>
</dbReference>
<dbReference type="Proteomes" id="UP001291926">
    <property type="component" value="Unassembled WGS sequence"/>
</dbReference>
<dbReference type="Pfam" id="PF13639">
    <property type="entry name" value="zf-RING_2"/>
    <property type="match status" value="1"/>
</dbReference>
<evidence type="ECO:0000256" key="7">
    <source>
        <dbReference type="ARBA" id="ARBA00022786"/>
    </source>
</evidence>
<evidence type="ECO:0000256" key="2">
    <source>
        <dbReference type="ARBA" id="ARBA00004906"/>
    </source>
</evidence>
<feature type="compositionally biased region" description="Basic and acidic residues" evidence="10">
    <location>
        <begin position="243"/>
        <end position="254"/>
    </location>
</feature>
<evidence type="ECO:0000256" key="4">
    <source>
        <dbReference type="ARBA" id="ARBA00022679"/>
    </source>
</evidence>
<dbReference type="Gene3D" id="3.30.40.10">
    <property type="entry name" value="Zinc/RING finger domain, C3HC4 (zinc finger)"/>
    <property type="match status" value="1"/>
</dbReference>
<sequence>MMSNSVKSSISDQETANNGTSNAANCCSRASSELKLYQTFIFSVPIFFTFILLFLFYLFYLRRRRVDWSSLRMRTANSVPLSESNNDISKCELGLKKDVREMLPIIVFRESFSVNDTLCSVCLGDYQAEDKLQQIPACGHTFHMDCIDLWLATHTTCPLCRQSLLPSTKAPCPNGSVIVTHSENGDALPIAQNNADEISHQNDSQSSNEDPQTSQNSSESGNINRGERILITPTVSEGDEDKENNSKSDTDDCK</sequence>
<keyword evidence="11" id="KW-0812">Transmembrane</keyword>
<keyword evidence="7" id="KW-0833">Ubl conjugation pathway</keyword>
<reference evidence="13 14" key="1">
    <citation type="journal article" date="2023" name="bioRxiv">
        <title>Genome report: Whole genome sequence and annotation of Penstemon davidsonii.</title>
        <authorList>
            <person name="Ostevik K.L."/>
            <person name="Alabady M."/>
            <person name="Zhang M."/>
            <person name="Rausher M.D."/>
        </authorList>
    </citation>
    <scope>NUCLEOTIDE SEQUENCE [LARGE SCALE GENOMIC DNA]</scope>
    <source>
        <strain evidence="13">DNT005</strain>
        <tissue evidence="13">Whole leaf</tissue>
    </source>
</reference>
<feature type="compositionally biased region" description="Polar residues" evidence="10">
    <location>
        <begin position="1"/>
        <end position="20"/>
    </location>
</feature>
<keyword evidence="4" id="KW-0808">Transferase</keyword>
<accession>A0ABR0DLK8</accession>
<dbReference type="SUPFAM" id="SSF57850">
    <property type="entry name" value="RING/U-box"/>
    <property type="match status" value="1"/>
</dbReference>
<dbReference type="InterPro" id="IPR001841">
    <property type="entry name" value="Znf_RING"/>
</dbReference>
<feature type="domain" description="RING-type" evidence="12">
    <location>
        <begin position="119"/>
        <end position="161"/>
    </location>
</feature>
<evidence type="ECO:0000256" key="10">
    <source>
        <dbReference type="SAM" id="MobiDB-lite"/>
    </source>
</evidence>
<evidence type="ECO:0000313" key="14">
    <source>
        <dbReference type="Proteomes" id="UP001291926"/>
    </source>
</evidence>
<keyword evidence="14" id="KW-1185">Reference proteome</keyword>
<proteinExistence type="predicted"/>
<gene>
    <name evidence="13" type="ORF">RD792_000643</name>
</gene>
<evidence type="ECO:0000256" key="5">
    <source>
        <dbReference type="ARBA" id="ARBA00022723"/>
    </source>
</evidence>
<evidence type="ECO:0000313" key="13">
    <source>
        <dbReference type="EMBL" id="KAK4489989.1"/>
    </source>
</evidence>
<evidence type="ECO:0000256" key="6">
    <source>
        <dbReference type="ARBA" id="ARBA00022771"/>
    </source>
</evidence>
<comment type="caution">
    <text evidence="13">The sequence shown here is derived from an EMBL/GenBank/DDBJ whole genome shotgun (WGS) entry which is preliminary data.</text>
</comment>
<name>A0ABR0DLK8_9LAMI</name>
<evidence type="ECO:0000256" key="1">
    <source>
        <dbReference type="ARBA" id="ARBA00000900"/>
    </source>
</evidence>
<dbReference type="InterPro" id="IPR044600">
    <property type="entry name" value="ATL1/ATL16-like"/>
</dbReference>
<evidence type="ECO:0000256" key="9">
    <source>
        <dbReference type="PROSITE-ProRule" id="PRU00175"/>
    </source>
</evidence>
<feature type="region of interest" description="Disordered" evidence="10">
    <location>
        <begin position="198"/>
        <end position="254"/>
    </location>
</feature>
<organism evidence="13 14">
    <name type="scientific">Penstemon davidsonii</name>
    <dbReference type="NCBI Taxonomy" id="160366"/>
    <lineage>
        <taxon>Eukaryota</taxon>
        <taxon>Viridiplantae</taxon>
        <taxon>Streptophyta</taxon>
        <taxon>Embryophyta</taxon>
        <taxon>Tracheophyta</taxon>
        <taxon>Spermatophyta</taxon>
        <taxon>Magnoliopsida</taxon>
        <taxon>eudicotyledons</taxon>
        <taxon>Gunneridae</taxon>
        <taxon>Pentapetalae</taxon>
        <taxon>asterids</taxon>
        <taxon>lamiids</taxon>
        <taxon>Lamiales</taxon>
        <taxon>Plantaginaceae</taxon>
        <taxon>Cheloneae</taxon>
        <taxon>Penstemon</taxon>
    </lineage>
</organism>
<evidence type="ECO:0000256" key="3">
    <source>
        <dbReference type="ARBA" id="ARBA00012483"/>
    </source>
</evidence>
<dbReference type="SMART" id="SM00184">
    <property type="entry name" value="RING"/>
    <property type="match status" value="1"/>
</dbReference>
<feature type="transmembrane region" description="Helical" evidence="11">
    <location>
        <begin position="40"/>
        <end position="60"/>
    </location>
</feature>
<keyword evidence="8" id="KW-0862">Zinc</keyword>
<feature type="region of interest" description="Disordered" evidence="10">
    <location>
        <begin position="1"/>
        <end position="22"/>
    </location>
</feature>